<dbReference type="EMBL" id="CP023692">
    <property type="protein sequence ID" value="QEV49266.1"/>
    <property type="molecule type" value="Genomic_DNA"/>
</dbReference>
<dbReference type="Gene3D" id="3.30.530.20">
    <property type="match status" value="1"/>
</dbReference>
<dbReference type="AlphaFoldDB" id="A0A5J6JN78"/>
<protein>
    <submittedName>
        <fullName evidence="1">Polyketide cyclase</fullName>
    </submittedName>
</protein>
<dbReference type="Pfam" id="PF10604">
    <property type="entry name" value="Polyketide_cyc2"/>
    <property type="match status" value="1"/>
</dbReference>
<dbReference type="InterPro" id="IPR019587">
    <property type="entry name" value="Polyketide_cyclase/dehydratase"/>
</dbReference>
<keyword evidence="2" id="KW-1185">Reference proteome</keyword>
<evidence type="ECO:0000313" key="2">
    <source>
        <dbReference type="Proteomes" id="UP000325563"/>
    </source>
</evidence>
<accession>A0A5J6JN78</accession>
<dbReference type="Proteomes" id="UP000325563">
    <property type="component" value="Chromosome"/>
</dbReference>
<reference evidence="1 2" key="1">
    <citation type="submission" date="2017-09" db="EMBL/GenBank/DDBJ databases">
        <authorList>
            <person name="Lee N."/>
            <person name="Cho B.-K."/>
        </authorList>
    </citation>
    <scope>NUCLEOTIDE SEQUENCE [LARGE SCALE GENOMIC DNA]</scope>
    <source>
        <strain evidence="1 2">ATCC 27476</strain>
    </source>
</reference>
<dbReference type="KEGG" id="svn:CP980_33080"/>
<name>A0A5J6JN78_STRVI</name>
<gene>
    <name evidence="1" type="ORF">CP980_33080</name>
</gene>
<evidence type="ECO:0000313" key="1">
    <source>
        <dbReference type="EMBL" id="QEV49266.1"/>
    </source>
</evidence>
<proteinExistence type="predicted"/>
<dbReference type="SUPFAM" id="SSF55961">
    <property type="entry name" value="Bet v1-like"/>
    <property type="match status" value="1"/>
</dbReference>
<sequence>MINVVRTMLVSRPVRDAVAYFADFAHAREWDPATVSCVRLDQGPVEPGARWRNVSRFRGRTSEVSYRLDVLEVDRLVFTGENGSVLITDDLRFTPVSADSTRLTYRATFGFKGVARLAAPFLRKDVNRLADDVAAAVPRVTGL</sequence>
<dbReference type="GeneID" id="95615374"/>
<dbReference type="InterPro" id="IPR023393">
    <property type="entry name" value="START-like_dom_sf"/>
</dbReference>
<organism evidence="1 2">
    <name type="scientific">Streptomyces vinaceus</name>
    <dbReference type="NCBI Taxonomy" id="1960"/>
    <lineage>
        <taxon>Bacteria</taxon>
        <taxon>Bacillati</taxon>
        <taxon>Actinomycetota</taxon>
        <taxon>Actinomycetes</taxon>
        <taxon>Kitasatosporales</taxon>
        <taxon>Streptomycetaceae</taxon>
        <taxon>Streptomyces</taxon>
    </lineage>
</organism>
<dbReference type="RefSeq" id="WP_150529853.1">
    <property type="nucleotide sequence ID" value="NZ_BNBW01000016.1"/>
</dbReference>